<evidence type="ECO:0000256" key="3">
    <source>
        <dbReference type="ARBA" id="ARBA00022475"/>
    </source>
</evidence>
<evidence type="ECO:0000256" key="4">
    <source>
        <dbReference type="ARBA" id="ARBA00022692"/>
    </source>
</evidence>
<dbReference type="GO" id="GO:0005886">
    <property type="term" value="C:plasma membrane"/>
    <property type="evidence" value="ECO:0007669"/>
    <property type="project" value="UniProtKB-SubCell"/>
</dbReference>
<dbReference type="Pfam" id="PF00528">
    <property type="entry name" value="BPD_transp_1"/>
    <property type="match status" value="1"/>
</dbReference>
<evidence type="ECO:0000256" key="1">
    <source>
        <dbReference type="ARBA" id="ARBA00004651"/>
    </source>
</evidence>
<feature type="transmembrane region" description="Helical" evidence="7">
    <location>
        <begin position="249"/>
        <end position="270"/>
    </location>
</feature>
<feature type="transmembrane region" description="Helical" evidence="7">
    <location>
        <begin position="74"/>
        <end position="97"/>
    </location>
</feature>
<dbReference type="InterPro" id="IPR000515">
    <property type="entry name" value="MetI-like"/>
</dbReference>
<dbReference type="OrthoDB" id="9810086at2"/>
<reference evidence="9 10" key="1">
    <citation type="submission" date="2019-02" db="EMBL/GenBank/DDBJ databases">
        <title>Paenibacillus sp. nov., isolated from surface-sterilized tissue of Thalictrum simplex L.</title>
        <authorList>
            <person name="Tuo L."/>
        </authorList>
    </citation>
    <scope>NUCLEOTIDE SEQUENCE [LARGE SCALE GENOMIC DNA]</scope>
    <source>
        <strain evidence="9 10">N2SHLJ1</strain>
    </source>
</reference>
<dbReference type="PANTHER" id="PTHR43744">
    <property type="entry name" value="ABC TRANSPORTER PERMEASE PROTEIN MG189-RELATED-RELATED"/>
    <property type="match status" value="1"/>
</dbReference>
<keyword evidence="10" id="KW-1185">Reference proteome</keyword>
<comment type="subcellular location">
    <subcellularLocation>
        <location evidence="1 7">Cell membrane</location>
        <topology evidence="1 7">Multi-pass membrane protein</topology>
    </subcellularLocation>
</comment>
<protein>
    <submittedName>
        <fullName evidence="9">Carbohydrate ABC transporter permease</fullName>
    </submittedName>
</protein>
<feature type="transmembrane region" description="Helical" evidence="7">
    <location>
        <begin position="109"/>
        <end position="129"/>
    </location>
</feature>
<evidence type="ECO:0000259" key="8">
    <source>
        <dbReference type="PROSITE" id="PS50928"/>
    </source>
</evidence>
<evidence type="ECO:0000256" key="2">
    <source>
        <dbReference type="ARBA" id="ARBA00022448"/>
    </source>
</evidence>
<dbReference type="RefSeq" id="WP_131011873.1">
    <property type="nucleotide sequence ID" value="NZ_SIRE01000003.1"/>
</dbReference>
<feature type="transmembrane region" description="Helical" evidence="7">
    <location>
        <begin position="182"/>
        <end position="204"/>
    </location>
</feature>
<feature type="domain" description="ABC transmembrane type-1" evidence="8">
    <location>
        <begin position="74"/>
        <end position="270"/>
    </location>
</feature>
<evidence type="ECO:0000256" key="5">
    <source>
        <dbReference type="ARBA" id="ARBA00022989"/>
    </source>
</evidence>
<sequence length="285" mass="31624">MVIGTKDKWFDASLIALLSLSCIVVIFPLLFVISASITPYAEVMRNGGFVVIPRSVTFTAYVELFKNAEISHSLLVTLFITVVGTILNLVLTSLLAYPLSRRNLPYRKIFLFLILFTMLFNGGIIPTYLIVKATGLMNTVWAMMIPNAIGAFHVLVIKSFFESLPEELFESAKIDGAKEVRLLLQIVIPLSIPVLLTVGLFYAVSHWNELFQAIMYITNRELLPIQVIIREIIMLNDSVSDVAVSVPTLSLQMAAVVIASAPIIAVYPFIQRHFVKGMMIGSIKG</sequence>
<keyword evidence="5 7" id="KW-1133">Transmembrane helix</keyword>
<keyword evidence="4 7" id="KW-0812">Transmembrane</keyword>
<dbReference type="GO" id="GO:0055085">
    <property type="term" value="P:transmembrane transport"/>
    <property type="evidence" value="ECO:0007669"/>
    <property type="project" value="InterPro"/>
</dbReference>
<feature type="transmembrane region" description="Helical" evidence="7">
    <location>
        <begin position="12"/>
        <end position="37"/>
    </location>
</feature>
<dbReference type="CDD" id="cd06261">
    <property type="entry name" value="TM_PBP2"/>
    <property type="match status" value="1"/>
</dbReference>
<comment type="similarity">
    <text evidence="7">Belongs to the binding-protein-dependent transport system permease family.</text>
</comment>
<evidence type="ECO:0000256" key="7">
    <source>
        <dbReference type="RuleBase" id="RU363032"/>
    </source>
</evidence>
<keyword evidence="2 7" id="KW-0813">Transport</keyword>
<name>A0A4Q9E0T4_9BACL</name>
<dbReference type="SUPFAM" id="SSF161098">
    <property type="entry name" value="MetI-like"/>
    <property type="match status" value="1"/>
</dbReference>
<dbReference type="AlphaFoldDB" id="A0A4Q9E0T4"/>
<evidence type="ECO:0000256" key="6">
    <source>
        <dbReference type="ARBA" id="ARBA00023136"/>
    </source>
</evidence>
<dbReference type="PROSITE" id="PS50928">
    <property type="entry name" value="ABC_TM1"/>
    <property type="match status" value="1"/>
</dbReference>
<keyword evidence="6 7" id="KW-0472">Membrane</keyword>
<dbReference type="Gene3D" id="1.10.3720.10">
    <property type="entry name" value="MetI-like"/>
    <property type="match status" value="1"/>
</dbReference>
<gene>
    <name evidence="9" type="ORF">EYB31_03450</name>
</gene>
<keyword evidence="3" id="KW-1003">Cell membrane</keyword>
<evidence type="ECO:0000313" key="10">
    <source>
        <dbReference type="Proteomes" id="UP000293142"/>
    </source>
</evidence>
<dbReference type="InterPro" id="IPR035906">
    <property type="entry name" value="MetI-like_sf"/>
</dbReference>
<organism evidence="9 10">
    <name type="scientific">Paenibacillus thalictri</name>
    <dbReference type="NCBI Taxonomy" id="2527873"/>
    <lineage>
        <taxon>Bacteria</taxon>
        <taxon>Bacillati</taxon>
        <taxon>Bacillota</taxon>
        <taxon>Bacilli</taxon>
        <taxon>Bacillales</taxon>
        <taxon>Paenibacillaceae</taxon>
        <taxon>Paenibacillus</taxon>
    </lineage>
</organism>
<dbReference type="PANTHER" id="PTHR43744:SF9">
    <property type="entry name" value="POLYGALACTURONAN_RHAMNOGALACTURONAN TRANSPORT SYSTEM PERMEASE PROTEIN YTCP"/>
    <property type="match status" value="1"/>
</dbReference>
<evidence type="ECO:0000313" key="9">
    <source>
        <dbReference type="EMBL" id="TBL81161.1"/>
    </source>
</evidence>
<accession>A0A4Q9E0T4</accession>
<feature type="transmembrane region" description="Helical" evidence="7">
    <location>
        <begin position="141"/>
        <end position="161"/>
    </location>
</feature>
<dbReference type="Proteomes" id="UP000293142">
    <property type="component" value="Unassembled WGS sequence"/>
</dbReference>
<dbReference type="EMBL" id="SIRE01000003">
    <property type="protein sequence ID" value="TBL81161.1"/>
    <property type="molecule type" value="Genomic_DNA"/>
</dbReference>
<proteinExistence type="inferred from homology"/>
<dbReference type="PROSITE" id="PS51257">
    <property type="entry name" value="PROKAR_LIPOPROTEIN"/>
    <property type="match status" value="1"/>
</dbReference>
<comment type="caution">
    <text evidence="9">The sequence shown here is derived from an EMBL/GenBank/DDBJ whole genome shotgun (WGS) entry which is preliminary data.</text>
</comment>